<name>A0A4Z2EAD4_9TELE</name>
<dbReference type="EMBL" id="SRLO01011840">
    <property type="protein sequence ID" value="TNN25711.1"/>
    <property type="molecule type" value="Genomic_DNA"/>
</dbReference>
<sequence length="63" mass="6878">MRPTVTSEQGSDFGPARPQQWDSAILSGRADWQVAGGVKTSGSLMPRSRSKKRVEVMTLLFLA</sequence>
<keyword evidence="2" id="KW-1185">Reference proteome</keyword>
<evidence type="ECO:0000313" key="1">
    <source>
        <dbReference type="EMBL" id="TNN25711.1"/>
    </source>
</evidence>
<comment type="caution">
    <text evidence="1">The sequence shown here is derived from an EMBL/GenBank/DDBJ whole genome shotgun (WGS) entry which is preliminary data.</text>
</comment>
<accession>A0A4Z2EAD4</accession>
<evidence type="ECO:0000313" key="2">
    <source>
        <dbReference type="Proteomes" id="UP000314294"/>
    </source>
</evidence>
<protein>
    <submittedName>
        <fullName evidence="1">Uncharacterized protein</fullName>
    </submittedName>
</protein>
<proteinExistence type="predicted"/>
<dbReference type="AlphaFoldDB" id="A0A4Z2EAD4"/>
<reference evidence="1 2" key="1">
    <citation type="submission" date="2019-03" db="EMBL/GenBank/DDBJ databases">
        <title>First draft genome of Liparis tanakae, snailfish: a comprehensive survey of snailfish specific genes.</title>
        <authorList>
            <person name="Kim W."/>
            <person name="Song I."/>
            <person name="Jeong J.-H."/>
            <person name="Kim D."/>
            <person name="Kim S."/>
            <person name="Ryu S."/>
            <person name="Song J.Y."/>
            <person name="Lee S.K."/>
        </authorList>
    </citation>
    <scope>NUCLEOTIDE SEQUENCE [LARGE SCALE GENOMIC DNA]</scope>
    <source>
        <tissue evidence="1">Muscle</tissue>
    </source>
</reference>
<organism evidence="1 2">
    <name type="scientific">Liparis tanakae</name>
    <name type="common">Tanaka's snailfish</name>
    <dbReference type="NCBI Taxonomy" id="230148"/>
    <lineage>
        <taxon>Eukaryota</taxon>
        <taxon>Metazoa</taxon>
        <taxon>Chordata</taxon>
        <taxon>Craniata</taxon>
        <taxon>Vertebrata</taxon>
        <taxon>Euteleostomi</taxon>
        <taxon>Actinopterygii</taxon>
        <taxon>Neopterygii</taxon>
        <taxon>Teleostei</taxon>
        <taxon>Neoteleostei</taxon>
        <taxon>Acanthomorphata</taxon>
        <taxon>Eupercaria</taxon>
        <taxon>Perciformes</taxon>
        <taxon>Cottioidei</taxon>
        <taxon>Cottales</taxon>
        <taxon>Liparidae</taxon>
        <taxon>Liparis</taxon>
    </lineage>
</organism>
<gene>
    <name evidence="1" type="ORF">EYF80_064158</name>
</gene>
<dbReference type="Proteomes" id="UP000314294">
    <property type="component" value="Unassembled WGS sequence"/>
</dbReference>